<dbReference type="Gene3D" id="1.10.260.40">
    <property type="entry name" value="lambda repressor-like DNA-binding domains"/>
    <property type="match status" value="1"/>
</dbReference>
<dbReference type="SUPFAM" id="SSF47413">
    <property type="entry name" value="lambda repressor-like DNA-binding domains"/>
    <property type="match status" value="1"/>
</dbReference>
<evidence type="ECO:0000313" key="3">
    <source>
        <dbReference type="Proteomes" id="UP000317901"/>
    </source>
</evidence>
<dbReference type="InterPro" id="IPR001387">
    <property type="entry name" value="Cro/C1-type_HTH"/>
</dbReference>
<dbReference type="AlphaFoldDB" id="A0A5C5PXF5"/>
<dbReference type="InterPro" id="IPR010982">
    <property type="entry name" value="Lambda_DNA-bd_dom_sf"/>
</dbReference>
<feature type="domain" description="HTH cro/C1-type" evidence="1">
    <location>
        <begin position="7"/>
        <end position="60"/>
    </location>
</feature>
<dbReference type="CDD" id="cd00093">
    <property type="entry name" value="HTH_XRE"/>
    <property type="match status" value="1"/>
</dbReference>
<dbReference type="OrthoDB" id="3196789at2"/>
<sequence length="95" mass="9948">MTIGARLKSERIRLGLSQAAFAEVGGVAVNAQGRYESGARIPRADYLALVAAKGVDVQFVIIGERCENGNAASITAVAAIDSATDCLEKAKELIR</sequence>
<dbReference type="RefSeq" id="WP_146426290.1">
    <property type="nucleotide sequence ID" value="NZ_VFIP01000020.1"/>
</dbReference>
<dbReference type="EMBL" id="VFIP01000020">
    <property type="protein sequence ID" value="TWR94103.1"/>
    <property type="molecule type" value="Genomic_DNA"/>
</dbReference>
<organism evidence="2 3">
    <name type="scientific">Pseudomonas saxonica</name>
    <dbReference type="NCBI Taxonomy" id="2600598"/>
    <lineage>
        <taxon>Bacteria</taxon>
        <taxon>Pseudomonadati</taxon>
        <taxon>Pseudomonadota</taxon>
        <taxon>Gammaproteobacteria</taxon>
        <taxon>Pseudomonadales</taxon>
        <taxon>Pseudomonadaceae</taxon>
        <taxon>Pseudomonas</taxon>
    </lineage>
</organism>
<protein>
    <submittedName>
        <fullName evidence="2">Helix-turn-helix transcriptional regulator</fullName>
    </submittedName>
</protein>
<dbReference type="PROSITE" id="PS50943">
    <property type="entry name" value="HTH_CROC1"/>
    <property type="match status" value="1"/>
</dbReference>
<comment type="caution">
    <text evidence="2">The sequence shown here is derived from an EMBL/GenBank/DDBJ whole genome shotgun (WGS) entry which is preliminary data.</text>
</comment>
<accession>A0A5C5PXF5</accession>
<evidence type="ECO:0000259" key="1">
    <source>
        <dbReference type="PROSITE" id="PS50943"/>
    </source>
</evidence>
<dbReference type="GO" id="GO:0003677">
    <property type="term" value="F:DNA binding"/>
    <property type="evidence" value="ECO:0007669"/>
    <property type="project" value="InterPro"/>
</dbReference>
<gene>
    <name evidence="2" type="ORF">FJD37_12070</name>
</gene>
<evidence type="ECO:0000313" key="2">
    <source>
        <dbReference type="EMBL" id="TWR94103.1"/>
    </source>
</evidence>
<proteinExistence type="predicted"/>
<name>A0A5C5PXF5_9PSED</name>
<dbReference type="SMART" id="SM00530">
    <property type="entry name" value="HTH_XRE"/>
    <property type="match status" value="1"/>
</dbReference>
<dbReference type="Pfam" id="PF13560">
    <property type="entry name" value="HTH_31"/>
    <property type="match status" value="1"/>
</dbReference>
<dbReference type="Proteomes" id="UP000317901">
    <property type="component" value="Unassembled WGS sequence"/>
</dbReference>
<reference evidence="2 3" key="1">
    <citation type="submission" date="2019-06" db="EMBL/GenBank/DDBJ databases">
        <title>Pseudomonas bimorpha sp. nov. isolated from bovine raw milk and skim milk concentrate.</title>
        <authorList>
            <person name="Hofmann K."/>
            <person name="Huptas C."/>
            <person name="Doll E."/>
            <person name="Scherer S."/>
            <person name="Wenning M."/>
        </authorList>
    </citation>
    <scope>NUCLEOTIDE SEQUENCE [LARGE SCALE GENOMIC DNA]</scope>
    <source>
        <strain evidence="2 3">DSM 108990</strain>
    </source>
</reference>